<protein>
    <submittedName>
        <fullName evidence="4">Nucleotidyltransferase</fullName>
    </submittedName>
</protein>
<dbReference type="eggNOG" id="COG1708">
    <property type="taxonomic scope" value="Bacteria"/>
</dbReference>
<dbReference type="OrthoDB" id="1933376at2"/>
<reference evidence="4 5" key="1">
    <citation type="submission" date="2014-06" db="EMBL/GenBank/DDBJ databases">
        <title>Draft genome sequence of Bacillus manliponensis JCM 15802 (MCCC 1A00708).</title>
        <authorList>
            <person name="Lai Q."/>
            <person name="Liu Y."/>
            <person name="Shao Z."/>
        </authorList>
    </citation>
    <scope>NUCLEOTIDE SEQUENCE [LARGE SCALE GENOMIC DNA]</scope>
    <source>
        <strain evidence="4 5">JCM 15802</strain>
    </source>
</reference>
<evidence type="ECO:0000259" key="3">
    <source>
        <dbReference type="Pfam" id="PF13427"/>
    </source>
</evidence>
<keyword evidence="5" id="KW-1185">Reference proteome</keyword>
<dbReference type="Gene3D" id="3.30.460.10">
    <property type="entry name" value="Beta Polymerase, domain 2"/>
    <property type="match status" value="1"/>
</dbReference>
<dbReference type="AlphaFoldDB" id="A0A073JUE2"/>
<evidence type="ECO:0000313" key="5">
    <source>
        <dbReference type="Proteomes" id="UP000027822"/>
    </source>
</evidence>
<accession>A0A073JUE2</accession>
<dbReference type="InterPro" id="IPR043519">
    <property type="entry name" value="NT_sf"/>
</dbReference>
<feature type="domain" description="Polymerase nucleotidyl transferase" evidence="2">
    <location>
        <begin position="21"/>
        <end position="87"/>
    </location>
</feature>
<dbReference type="EMBL" id="JOTN01000021">
    <property type="protein sequence ID" value="KEK17842.1"/>
    <property type="molecule type" value="Genomic_DNA"/>
</dbReference>
<dbReference type="Pfam" id="PF01909">
    <property type="entry name" value="NTP_transf_2"/>
    <property type="match status" value="1"/>
</dbReference>
<evidence type="ECO:0000313" key="4">
    <source>
        <dbReference type="EMBL" id="KEK17842.1"/>
    </source>
</evidence>
<keyword evidence="1 4" id="KW-0808">Transferase</keyword>
<evidence type="ECO:0000259" key="2">
    <source>
        <dbReference type="Pfam" id="PF01909"/>
    </source>
</evidence>
<dbReference type="Proteomes" id="UP000027822">
    <property type="component" value="Unassembled WGS sequence"/>
</dbReference>
<dbReference type="InterPro" id="IPR025184">
    <property type="entry name" value="AadA_C"/>
</dbReference>
<dbReference type="InterPro" id="IPR002934">
    <property type="entry name" value="Polymerase_NTP_transf_dom"/>
</dbReference>
<comment type="caution">
    <text evidence="4">The sequence shown here is derived from an EMBL/GenBank/DDBJ whole genome shotgun (WGS) entry which is preliminary data.</text>
</comment>
<name>A0A073JUE2_9BACI</name>
<gene>
    <name evidence="4" type="ORF">BAMA_10825</name>
</gene>
<dbReference type="RefSeq" id="WP_034642386.1">
    <property type="nucleotide sequence ID" value="NZ_CBCSJC010000022.1"/>
</dbReference>
<dbReference type="Pfam" id="PF13427">
    <property type="entry name" value="AadA_C"/>
    <property type="match status" value="1"/>
</dbReference>
<feature type="domain" description="Adenylyltransferase AadA C-terminal" evidence="3">
    <location>
        <begin position="182"/>
        <end position="234"/>
    </location>
</feature>
<dbReference type="STRING" id="574376.BAMA_10825"/>
<organism evidence="4 5">
    <name type="scientific">Bacillus manliponensis</name>
    <dbReference type="NCBI Taxonomy" id="574376"/>
    <lineage>
        <taxon>Bacteria</taxon>
        <taxon>Bacillati</taxon>
        <taxon>Bacillota</taxon>
        <taxon>Bacilli</taxon>
        <taxon>Bacillales</taxon>
        <taxon>Bacillaceae</taxon>
        <taxon>Bacillus</taxon>
        <taxon>Bacillus cereus group</taxon>
    </lineage>
</organism>
<evidence type="ECO:0000256" key="1">
    <source>
        <dbReference type="ARBA" id="ARBA00022679"/>
    </source>
</evidence>
<sequence length="264" mass="30442">MMNNVPVEVQAFLHMYVSELKSTLPHDQVIGVYVYGSTALGAFHLETSDIDFVTVTKEELKKDEEENLCALHKRLCEHGLGKRMDGMYIPLAHVGQKNEEMAAYQYCADGKIHKGYWDVNAVTWWTLKHHGITVTGRDVSQLSLQVGWNDVVETMKYNIEQYWSKKAASPYLFFTDEWVESAVVTMGRILYTLENGGIVSKDAGLTYMMKSSPKWEPLLQEVKRIRTGKGERVMTRWSRMKMTRQYLLEGIEVCTNKWLLQDSR</sequence>
<dbReference type="SUPFAM" id="SSF81301">
    <property type="entry name" value="Nucleotidyltransferase"/>
    <property type="match status" value="1"/>
</dbReference>
<dbReference type="GO" id="GO:0016779">
    <property type="term" value="F:nucleotidyltransferase activity"/>
    <property type="evidence" value="ECO:0007669"/>
    <property type="project" value="InterPro"/>
</dbReference>
<proteinExistence type="predicted"/>